<evidence type="ECO:0000313" key="5">
    <source>
        <dbReference type="Proteomes" id="UP000289805"/>
    </source>
</evidence>
<dbReference type="InterPro" id="IPR007137">
    <property type="entry name" value="DUF348"/>
</dbReference>
<dbReference type="Proteomes" id="UP000289805">
    <property type="component" value="Unassembled WGS sequence"/>
</dbReference>
<organism evidence="4 5">
    <name type="scientific">Oerskovia turbata</name>
    <dbReference type="NCBI Taxonomy" id="1713"/>
    <lineage>
        <taxon>Bacteria</taxon>
        <taxon>Bacillati</taxon>
        <taxon>Actinomycetota</taxon>
        <taxon>Actinomycetes</taxon>
        <taxon>Micrococcales</taxon>
        <taxon>Cellulomonadaceae</taxon>
        <taxon>Oerskovia</taxon>
    </lineage>
</organism>
<dbReference type="SUPFAM" id="SSF53955">
    <property type="entry name" value="Lysozyme-like"/>
    <property type="match status" value="1"/>
</dbReference>
<feature type="domain" description="G5" evidence="2">
    <location>
        <begin position="224"/>
        <end position="304"/>
    </location>
</feature>
<evidence type="ECO:0000313" key="4">
    <source>
        <dbReference type="EMBL" id="RXR34596.1"/>
    </source>
</evidence>
<evidence type="ECO:0000259" key="2">
    <source>
        <dbReference type="PROSITE" id="PS51109"/>
    </source>
</evidence>
<dbReference type="InterPro" id="IPR023346">
    <property type="entry name" value="Lysozyme-like_dom_sf"/>
</dbReference>
<dbReference type="AlphaFoldDB" id="A0A4V1N566"/>
<evidence type="ECO:0000313" key="3">
    <source>
        <dbReference type="EMBL" id="RXR26863.1"/>
    </source>
</evidence>
<keyword evidence="1" id="KW-0732">Signal</keyword>
<dbReference type="STRING" id="1713.GCA_000718325_00314"/>
<keyword evidence="6" id="KW-1185">Reference proteome</keyword>
<dbReference type="Pfam" id="PF03990">
    <property type="entry name" value="DUF348"/>
    <property type="match status" value="3"/>
</dbReference>
<evidence type="ECO:0000256" key="1">
    <source>
        <dbReference type="ARBA" id="ARBA00022729"/>
    </source>
</evidence>
<dbReference type="EMBL" id="SDJQ01000010">
    <property type="protein sequence ID" value="RXR34596.1"/>
    <property type="molecule type" value="Genomic_DNA"/>
</dbReference>
<dbReference type="PROSITE" id="PS51109">
    <property type="entry name" value="G5"/>
    <property type="match status" value="1"/>
</dbReference>
<accession>A0A4V1N566</accession>
<dbReference type="EMBL" id="SDJR01000003">
    <property type="protein sequence ID" value="RXR26863.1"/>
    <property type="molecule type" value="Genomic_DNA"/>
</dbReference>
<dbReference type="Proteomes" id="UP000290517">
    <property type="component" value="Unassembled WGS sequence"/>
</dbReference>
<dbReference type="Gene3D" id="2.20.230.10">
    <property type="entry name" value="Resuscitation-promoting factor rpfb"/>
    <property type="match status" value="1"/>
</dbReference>
<sequence length="411" mass="42940">MSVMPGASRAGMREERMVHVVGRAGALRDSLTGRRRLVAQAAILATVVGATGVFTLAHKSVTIDLDGEVRTVSAYGSTIGELLAFQQITVKDGDLVEPATTTSASDGGTIVVRTSREVSLEVDGEPQTFVTTASTVGELISALGPRAEGAKTSASRSQSIGREQIRVSTLKTVHVAVDGGVVSATTAEASVQEVLDHAGIVLSEGDAVSVPLGAAAVDGMLVLVTRAAQGAATVTESLPFATEEVKDPYLPQGQRNVRTSGKVGEAVTTYEIQTVGGVEVSRTVLERTVTREPRTEVVVVGTLDPSTITVDPGSSKAIAKSLAAQRGWGDDQFACLDLLWMKESRWNATAENRSSGAYGIPQALPGSKMASAGADWRTNPATQITWGLGYIEGRYGTPCGAWSHSQAKGWY</sequence>
<dbReference type="Pfam" id="PF07501">
    <property type="entry name" value="G5"/>
    <property type="match status" value="1"/>
</dbReference>
<dbReference type="SMART" id="SM01208">
    <property type="entry name" value="G5"/>
    <property type="match status" value="1"/>
</dbReference>
<dbReference type="OrthoDB" id="9766277at2"/>
<comment type="caution">
    <text evidence="4">The sequence shown here is derived from an EMBL/GenBank/DDBJ whole genome shotgun (WGS) entry which is preliminary data.</text>
</comment>
<protein>
    <submittedName>
        <fullName evidence="4">DUF348 domain-containing protein</fullName>
    </submittedName>
</protein>
<evidence type="ECO:0000313" key="6">
    <source>
        <dbReference type="Proteomes" id="UP000290517"/>
    </source>
</evidence>
<gene>
    <name evidence="3" type="ORF">EQW73_05100</name>
    <name evidence="4" type="ORF">EQW78_08595</name>
</gene>
<dbReference type="InterPro" id="IPR011098">
    <property type="entry name" value="G5_dom"/>
</dbReference>
<reference evidence="5 6" key="1">
    <citation type="submission" date="2019-01" db="EMBL/GenBank/DDBJ databases">
        <title>Oerskovia turbata Genome sequencing and assembly.</title>
        <authorList>
            <person name="Dou T."/>
        </authorList>
    </citation>
    <scope>NUCLEOTIDE SEQUENCE [LARGE SCALE GENOMIC DNA]</scope>
    <source>
        <strain evidence="4 5">JCM12123</strain>
        <strain evidence="3 6">JCM3160</strain>
    </source>
</reference>
<proteinExistence type="predicted"/>
<name>A0A4V1N566_9CELL</name>